<dbReference type="PANTHER" id="PTHR35186:SF4">
    <property type="entry name" value="PRION-INHIBITION AND PROPAGATION HELO DOMAIN-CONTAINING PROTEIN"/>
    <property type="match status" value="1"/>
</dbReference>
<name>W9JEA2_FUSOX</name>
<sequence>MKQIQEKLEKLGKVVGMGKQQQWYEKTEYENQKTWHKIKKCIKHSKHKQLLEDIEKYNTKLEQMTPGISLLAHTTPFQSKKADPSYWVSIRRAAMSLHSALCSGWLCCCVNSHTTYFQLEDRVVTRKGPHRFNLSFKMPQTDDSIQSVSNTYWQNAEFEALADGDLSASLTRSPGGVAFATGGTNAVNSIKVETQIKGLCKELKQLSCRPVARCIGFILQEEYKHYIHLPKHPVALEQPRNTISLHNLLSNKGTLSTNYTFGNEVADRYELALLLASSLLQLHATSWLGDWWSTEDIHILPKNSKMAFKECTFVMQAFPSSAITRRSQPKATTTRQMVIRNEAIFRLGATLVELSTVATLETQEDADDHRVSEDLTEFNTAERLSKAVILNNAPEWNAVVDRCLRCGFHSPPDFTKKDFRIEFYQCVVAPLEKLYSDSKIS</sequence>
<proteinExistence type="predicted"/>
<feature type="domain" description="DUF7580" evidence="1">
    <location>
        <begin position="90"/>
        <end position="434"/>
    </location>
</feature>
<dbReference type="HOGENOM" id="CLU_026305_7_0_1"/>
<protein>
    <recommendedName>
        <fullName evidence="1">DUF7580 domain-containing protein</fullName>
    </recommendedName>
</protein>
<dbReference type="EMBL" id="KI981479">
    <property type="protein sequence ID" value="EWZ27808.1"/>
    <property type="molecule type" value="Genomic_DNA"/>
</dbReference>
<reference evidence="2" key="1">
    <citation type="submission" date="2011-06" db="EMBL/GenBank/DDBJ databases">
        <title>The Genome Sequence of Fusarium oxysporum Fo47.</title>
        <authorList>
            <consortium name="The Broad Institute Genome Sequencing Platform"/>
            <person name="Ma L.-J."/>
            <person name="Gale L.R."/>
            <person name="Schwartz D.C."/>
            <person name="Zhou S."/>
            <person name="Corby-Kistler H."/>
            <person name="Young S.K."/>
            <person name="Zeng Q."/>
            <person name="Gargeya S."/>
            <person name="Fitzgerald M."/>
            <person name="Haas B."/>
            <person name="Abouelleil A."/>
            <person name="Alvarado L."/>
            <person name="Arachchi H.M."/>
            <person name="Berlin A."/>
            <person name="Brown A."/>
            <person name="Chapman S.B."/>
            <person name="Chen Z."/>
            <person name="Dunbar C."/>
            <person name="Freedman E."/>
            <person name="Gearin G."/>
            <person name="Gellesch M."/>
            <person name="Goldberg J."/>
            <person name="Griggs A."/>
            <person name="Gujja S."/>
            <person name="Heiman D."/>
            <person name="Howarth C."/>
            <person name="Larson L."/>
            <person name="Lui A."/>
            <person name="MacDonald P.J.P."/>
            <person name="Mehta T."/>
            <person name="Montmayeur A."/>
            <person name="Murphy C."/>
            <person name="Neiman D."/>
            <person name="Pearson M."/>
            <person name="Priest M."/>
            <person name="Roberts A."/>
            <person name="Saif S."/>
            <person name="Shea T."/>
            <person name="Shenoy N."/>
            <person name="Sisk P."/>
            <person name="Stolte C."/>
            <person name="Sykes S."/>
            <person name="Wortman J."/>
            <person name="Nusbaum C."/>
            <person name="Birren B."/>
        </authorList>
    </citation>
    <scope>NUCLEOTIDE SEQUENCE [LARGE SCALE GENOMIC DNA]</scope>
    <source>
        <strain evidence="2">Fo47</strain>
    </source>
</reference>
<reference evidence="2" key="2">
    <citation type="submission" date="2014-02" db="EMBL/GenBank/DDBJ databases">
        <title>Annotation of the Genome Sequence of Fusarium oxysporum Fo47.</title>
        <authorList>
            <consortium name="The Broad Institute Genomics Platform"/>
            <person name="Ma L.-J."/>
            <person name="Corby-Kistler H."/>
            <person name="Broz K."/>
            <person name="Gale L.R."/>
            <person name="Jonkers W."/>
            <person name="O'Donnell K."/>
            <person name="Ploetz R."/>
            <person name="Steinberg C."/>
            <person name="Schwartz D.C."/>
            <person name="VanEtten H."/>
            <person name="Zhou S."/>
            <person name="Young S.K."/>
            <person name="Zeng Q."/>
            <person name="Gargeya S."/>
            <person name="Fitzgerald M."/>
            <person name="Abouelleil A."/>
            <person name="Alvarado L."/>
            <person name="Chapman S.B."/>
            <person name="Gainer-Dewar J."/>
            <person name="Goldberg J."/>
            <person name="Griggs A."/>
            <person name="Gujja S."/>
            <person name="Hansen M."/>
            <person name="Howarth C."/>
            <person name="Imamovic A."/>
            <person name="Ireland A."/>
            <person name="Larimer J."/>
            <person name="McCowan C."/>
            <person name="Murphy C."/>
            <person name="Pearson M."/>
            <person name="Poon T.W."/>
            <person name="Priest M."/>
            <person name="Roberts A."/>
            <person name="Saif S."/>
            <person name="Shea T."/>
            <person name="Sykes S."/>
            <person name="Wortman J."/>
            <person name="Nusbaum C."/>
            <person name="Birren B."/>
        </authorList>
    </citation>
    <scope>NUCLEOTIDE SEQUENCE</scope>
    <source>
        <strain evidence="2">Fo47</strain>
    </source>
</reference>
<dbReference type="Proteomes" id="UP000030766">
    <property type="component" value="Unassembled WGS sequence"/>
</dbReference>
<evidence type="ECO:0000313" key="2">
    <source>
        <dbReference type="EMBL" id="EWZ27808.1"/>
    </source>
</evidence>
<dbReference type="VEuPathDB" id="FungiDB:FOZG_18474"/>
<dbReference type="PANTHER" id="PTHR35186">
    <property type="entry name" value="ANK_REP_REGION DOMAIN-CONTAINING PROTEIN"/>
    <property type="match status" value="1"/>
</dbReference>
<accession>W9JEA2</accession>
<gene>
    <name evidence="2" type="ORF">FOZG_18474</name>
</gene>
<dbReference type="Pfam" id="PF24476">
    <property type="entry name" value="DUF7580"/>
    <property type="match status" value="1"/>
</dbReference>
<organism evidence="2">
    <name type="scientific">Fusarium oxysporum Fo47</name>
    <dbReference type="NCBI Taxonomy" id="660027"/>
    <lineage>
        <taxon>Eukaryota</taxon>
        <taxon>Fungi</taxon>
        <taxon>Dikarya</taxon>
        <taxon>Ascomycota</taxon>
        <taxon>Pezizomycotina</taxon>
        <taxon>Sordariomycetes</taxon>
        <taxon>Hypocreomycetidae</taxon>
        <taxon>Hypocreales</taxon>
        <taxon>Nectriaceae</taxon>
        <taxon>Fusarium</taxon>
        <taxon>Fusarium oxysporum species complex</taxon>
    </lineage>
</organism>
<dbReference type="InterPro" id="IPR056002">
    <property type="entry name" value="DUF7580"/>
</dbReference>
<dbReference type="AlphaFoldDB" id="W9JEA2"/>
<evidence type="ECO:0000259" key="1">
    <source>
        <dbReference type="Pfam" id="PF24476"/>
    </source>
</evidence>